<accession>A0A9Q1CEZ4</accession>
<feature type="compositionally biased region" description="Polar residues" evidence="1">
    <location>
        <begin position="1"/>
        <end position="29"/>
    </location>
</feature>
<evidence type="ECO:0000313" key="2">
    <source>
        <dbReference type="EMBL" id="KAJ8043419.1"/>
    </source>
</evidence>
<proteinExistence type="predicted"/>
<dbReference type="Proteomes" id="UP001152320">
    <property type="component" value="Chromosome 4"/>
</dbReference>
<protein>
    <submittedName>
        <fullName evidence="2">Uncharacterized protein</fullName>
    </submittedName>
</protein>
<dbReference type="EMBL" id="JAIZAY010000004">
    <property type="protein sequence ID" value="KAJ8043419.1"/>
    <property type="molecule type" value="Genomic_DNA"/>
</dbReference>
<sequence length="59" mass="6712">MANKSLISPYNQHSRLSGVPTTSDPTTHYSLEPIKRNKTREMLSVARINTDVTHCMRLI</sequence>
<organism evidence="2 3">
    <name type="scientific">Holothuria leucospilota</name>
    <name type="common">Black long sea cucumber</name>
    <name type="synonym">Mertensiothuria leucospilota</name>
    <dbReference type="NCBI Taxonomy" id="206669"/>
    <lineage>
        <taxon>Eukaryota</taxon>
        <taxon>Metazoa</taxon>
        <taxon>Echinodermata</taxon>
        <taxon>Eleutherozoa</taxon>
        <taxon>Echinozoa</taxon>
        <taxon>Holothuroidea</taxon>
        <taxon>Aspidochirotacea</taxon>
        <taxon>Aspidochirotida</taxon>
        <taxon>Holothuriidae</taxon>
        <taxon>Holothuria</taxon>
    </lineage>
</organism>
<gene>
    <name evidence="2" type="ORF">HOLleu_10496</name>
</gene>
<feature type="region of interest" description="Disordered" evidence="1">
    <location>
        <begin position="1"/>
        <end position="33"/>
    </location>
</feature>
<evidence type="ECO:0000313" key="3">
    <source>
        <dbReference type="Proteomes" id="UP001152320"/>
    </source>
</evidence>
<name>A0A9Q1CEZ4_HOLLE</name>
<keyword evidence="3" id="KW-1185">Reference proteome</keyword>
<dbReference type="AlphaFoldDB" id="A0A9Q1CEZ4"/>
<reference evidence="2" key="1">
    <citation type="submission" date="2021-10" db="EMBL/GenBank/DDBJ databases">
        <title>Tropical sea cucumber genome reveals ecological adaptation and Cuvierian tubules defense mechanism.</title>
        <authorList>
            <person name="Chen T."/>
        </authorList>
    </citation>
    <scope>NUCLEOTIDE SEQUENCE</scope>
    <source>
        <strain evidence="2">Nanhai2018</strain>
        <tissue evidence="2">Muscle</tissue>
    </source>
</reference>
<comment type="caution">
    <text evidence="2">The sequence shown here is derived from an EMBL/GenBank/DDBJ whole genome shotgun (WGS) entry which is preliminary data.</text>
</comment>
<evidence type="ECO:0000256" key="1">
    <source>
        <dbReference type="SAM" id="MobiDB-lite"/>
    </source>
</evidence>